<keyword evidence="1" id="KW-1133">Transmembrane helix</keyword>
<comment type="caution">
    <text evidence="2">The sequence shown here is derived from an EMBL/GenBank/DDBJ whole genome shotgun (WGS) entry which is preliminary data.</text>
</comment>
<evidence type="ECO:0000256" key="1">
    <source>
        <dbReference type="SAM" id="Phobius"/>
    </source>
</evidence>
<accession>A0A0T6BJQ2</accession>
<keyword evidence="1" id="KW-0472">Membrane</keyword>
<sequence>MFVLIPLFTVVSCIGIVSTSGGSLAMQSQGKSAGSASALLGLLPFILGAARWHRRKPYGDADGCRHCISAVICFKALAGRAAQA</sequence>
<feature type="transmembrane region" description="Helical" evidence="1">
    <location>
        <begin position="35"/>
        <end position="52"/>
    </location>
</feature>
<reference evidence="2 3" key="1">
    <citation type="journal article" date="2015" name="Int. J. Syst. Evol. Microbiol.">
        <title>Bacillus glycinifermentans sp. nov., isolated from fermented soybean paste.</title>
        <authorList>
            <person name="Kim S.J."/>
            <person name="Dunlap C.A."/>
            <person name="Kwon S.W."/>
            <person name="Rooney A.P."/>
        </authorList>
    </citation>
    <scope>NUCLEOTIDE SEQUENCE [LARGE SCALE GENOMIC DNA]</scope>
    <source>
        <strain evidence="2 3">GO-13</strain>
    </source>
</reference>
<protein>
    <submittedName>
        <fullName evidence="2">Uncharacterized protein</fullName>
    </submittedName>
</protein>
<organism evidence="2 3">
    <name type="scientific">Bacillus glycinifermentans</name>
    <dbReference type="NCBI Taxonomy" id="1664069"/>
    <lineage>
        <taxon>Bacteria</taxon>
        <taxon>Bacillati</taxon>
        <taxon>Bacillota</taxon>
        <taxon>Bacilli</taxon>
        <taxon>Bacillales</taxon>
        <taxon>Bacillaceae</taxon>
        <taxon>Bacillus</taxon>
    </lineage>
</organism>
<name>A0A0T6BJQ2_9BACI</name>
<gene>
    <name evidence="2" type="ORF">AB447_205880</name>
</gene>
<dbReference type="EMBL" id="LECW02000045">
    <property type="protein sequence ID" value="KRT90109.1"/>
    <property type="molecule type" value="Genomic_DNA"/>
</dbReference>
<dbReference type="Proteomes" id="UP000036168">
    <property type="component" value="Unassembled WGS sequence"/>
</dbReference>
<proteinExistence type="predicted"/>
<evidence type="ECO:0000313" key="3">
    <source>
        <dbReference type="Proteomes" id="UP000036168"/>
    </source>
</evidence>
<keyword evidence="1" id="KW-0812">Transmembrane</keyword>
<dbReference type="AlphaFoldDB" id="A0A0T6BJQ2"/>
<dbReference type="Gene3D" id="1.20.1720.10">
    <property type="entry name" value="Multidrug resistance protein D"/>
    <property type="match status" value="1"/>
</dbReference>
<evidence type="ECO:0000313" key="2">
    <source>
        <dbReference type="EMBL" id="KRT90109.1"/>
    </source>
</evidence>